<dbReference type="EMBL" id="AP021875">
    <property type="protein sequence ID" value="BBO77203.1"/>
    <property type="molecule type" value="Genomic_DNA"/>
</dbReference>
<feature type="compositionally biased region" description="Basic and acidic residues" evidence="1">
    <location>
        <begin position="35"/>
        <end position="48"/>
    </location>
</feature>
<dbReference type="RefSeq" id="WP_155305970.1">
    <property type="nucleotide sequence ID" value="NZ_AP021875.1"/>
</dbReference>
<dbReference type="AlphaFoldDB" id="A0A5K7ZBR6"/>
<reference evidence="2 3" key="1">
    <citation type="submission" date="2019-11" db="EMBL/GenBank/DDBJ databases">
        <title>Comparative genomics of hydrocarbon-degrading Desulfosarcina strains.</title>
        <authorList>
            <person name="Watanabe M."/>
            <person name="Kojima H."/>
            <person name="Fukui M."/>
        </authorList>
    </citation>
    <scope>NUCLEOTIDE SEQUENCE [LARGE SCALE GENOMIC DNA]</scope>
    <source>
        <strain evidence="2 3">PP31</strain>
    </source>
</reference>
<dbReference type="KEGG" id="dwd:DSCW_46200"/>
<proteinExistence type="predicted"/>
<accession>A0A5K7ZBR6</accession>
<evidence type="ECO:0000313" key="3">
    <source>
        <dbReference type="Proteomes" id="UP000427769"/>
    </source>
</evidence>
<sequence>MIDRIETHPTAEGYNNINLRSGKDRRKGYSVIDPDMDRRKRERRKNDKPSGGQESAWSFLKDSAFR</sequence>
<dbReference type="Proteomes" id="UP000427769">
    <property type="component" value="Chromosome"/>
</dbReference>
<organism evidence="2 3">
    <name type="scientific">Desulfosarcina widdelii</name>
    <dbReference type="NCBI Taxonomy" id="947919"/>
    <lineage>
        <taxon>Bacteria</taxon>
        <taxon>Pseudomonadati</taxon>
        <taxon>Thermodesulfobacteriota</taxon>
        <taxon>Desulfobacteria</taxon>
        <taxon>Desulfobacterales</taxon>
        <taxon>Desulfosarcinaceae</taxon>
        <taxon>Desulfosarcina</taxon>
    </lineage>
</organism>
<feature type="region of interest" description="Disordered" evidence="1">
    <location>
        <begin position="1"/>
        <end position="66"/>
    </location>
</feature>
<evidence type="ECO:0000313" key="2">
    <source>
        <dbReference type="EMBL" id="BBO77203.1"/>
    </source>
</evidence>
<protein>
    <submittedName>
        <fullName evidence="2">Uncharacterized protein</fullName>
    </submittedName>
</protein>
<evidence type="ECO:0000256" key="1">
    <source>
        <dbReference type="SAM" id="MobiDB-lite"/>
    </source>
</evidence>
<gene>
    <name evidence="2" type="ORF">DSCW_46200</name>
</gene>
<keyword evidence="3" id="KW-1185">Reference proteome</keyword>
<name>A0A5K7ZBR6_9BACT</name>